<keyword evidence="11" id="KW-0732">Signal</keyword>
<feature type="repeat" description="TPR" evidence="10">
    <location>
        <begin position="348"/>
        <end position="381"/>
    </location>
</feature>
<evidence type="ECO:0000256" key="9">
    <source>
        <dbReference type="ARBA" id="ARBA00023212"/>
    </source>
</evidence>
<dbReference type="SMART" id="SM00028">
    <property type="entry name" value="TPR"/>
    <property type="match status" value="5"/>
</dbReference>
<organism evidence="12 13">
    <name type="scientific">Azospirillum griseum</name>
    <dbReference type="NCBI Taxonomy" id="2496639"/>
    <lineage>
        <taxon>Bacteria</taxon>
        <taxon>Pseudomonadati</taxon>
        <taxon>Pseudomonadota</taxon>
        <taxon>Alphaproteobacteria</taxon>
        <taxon>Rhodospirillales</taxon>
        <taxon>Azospirillaceae</taxon>
        <taxon>Azospirillum</taxon>
    </lineage>
</organism>
<proteinExistence type="inferred from homology"/>
<protein>
    <submittedName>
        <fullName evidence="12">Tetratricopeptide repeat protein</fullName>
    </submittedName>
</protein>
<dbReference type="InterPro" id="IPR002151">
    <property type="entry name" value="Kinesin_light"/>
</dbReference>
<sequence>MSRLATLLIGAALVSLVPAVVIAAPSSTAQNITADHGGIVVNGNVGGSVGLTPVALKELMIEYARQDSAAVQEVKALSKQLGVTEAALGGFFKTLEQNDVPPEQLAVRLSEIARDHKKLLAEVRLFRGEDDPDVARLSADAEAALLAGRNEDARRLLTEAKAANIAAADRLRNAMNIHKRRAAEKAAALGRLATSEIDYPRAAAAFTEAATLCPPDDALLRADYLNSAGQAEYRAGRYPAALPLYTEALAIREKALGPDHLDTARSLNNLAVLYDTQGKLEAAAPLHARALAIKERALGPDHPDTALSLNNLAVLYDTQGQLEAAAPLYTRALAIKERALGPDHPDTALSLNNLAYLYKAQGKLEAAAPLYTRALAIREKALGPGHPDTATSLNNLASLYQAQGQLEAAAPLYTRALAIWEKALGPDHPDTALSLNNLAY</sequence>
<evidence type="ECO:0000313" key="12">
    <source>
        <dbReference type="EMBL" id="RTR18398.1"/>
    </source>
</evidence>
<dbReference type="GO" id="GO:0005874">
    <property type="term" value="C:microtubule"/>
    <property type="evidence" value="ECO:0007669"/>
    <property type="project" value="UniProtKB-KW"/>
</dbReference>
<feature type="chain" id="PRO_5019206408" evidence="11">
    <location>
        <begin position="24"/>
        <end position="440"/>
    </location>
</feature>
<dbReference type="GO" id="GO:0005871">
    <property type="term" value="C:kinesin complex"/>
    <property type="evidence" value="ECO:0007669"/>
    <property type="project" value="InterPro"/>
</dbReference>
<dbReference type="OrthoDB" id="9787760at2"/>
<dbReference type="Pfam" id="PF13374">
    <property type="entry name" value="TPR_10"/>
    <property type="match status" value="1"/>
</dbReference>
<dbReference type="InterPro" id="IPR019734">
    <property type="entry name" value="TPR_rpt"/>
</dbReference>
<keyword evidence="7" id="KW-0175">Coiled coil</keyword>
<evidence type="ECO:0000256" key="1">
    <source>
        <dbReference type="ARBA" id="ARBA00004245"/>
    </source>
</evidence>
<feature type="non-terminal residue" evidence="12">
    <location>
        <position position="440"/>
    </location>
</feature>
<feature type="repeat" description="TPR" evidence="10">
    <location>
        <begin position="390"/>
        <end position="423"/>
    </location>
</feature>
<keyword evidence="4" id="KW-0493">Microtubule</keyword>
<accession>A0A431VES9</accession>
<evidence type="ECO:0000313" key="13">
    <source>
        <dbReference type="Proteomes" id="UP000277007"/>
    </source>
</evidence>
<keyword evidence="9" id="KW-0206">Cytoskeleton</keyword>
<gene>
    <name evidence="12" type="ORF">EJ903_15725</name>
</gene>
<dbReference type="PROSITE" id="PS50005">
    <property type="entry name" value="TPR"/>
    <property type="match status" value="3"/>
</dbReference>
<evidence type="ECO:0000256" key="3">
    <source>
        <dbReference type="ARBA" id="ARBA00022490"/>
    </source>
</evidence>
<dbReference type="Proteomes" id="UP000277007">
    <property type="component" value="Unassembled WGS sequence"/>
</dbReference>
<evidence type="ECO:0000256" key="6">
    <source>
        <dbReference type="ARBA" id="ARBA00022803"/>
    </source>
</evidence>
<feature type="signal peptide" evidence="11">
    <location>
        <begin position="1"/>
        <end position="23"/>
    </location>
</feature>
<evidence type="ECO:0000256" key="7">
    <source>
        <dbReference type="ARBA" id="ARBA00023054"/>
    </source>
</evidence>
<feature type="repeat" description="TPR" evidence="10">
    <location>
        <begin position="306"/>
        <end position="339"/>
    </location>
</feature>
<comment type="subcellular location">
    <subcellularLocation>
        <location evidence="1">Cytoplasm</location>
        <location evidence="1">Cytoskeleton</location>
    </subcellularLocation>
</comment>
<dbReference type="PANTHER" id="PTHR45783:SF3">
    <property type="entry name" value="KINESIN LIGHT CHAIN"/>
    <property type="match status" value="1"/>
</dbReference>
<keyword evidence="3" id="KW-0963">Cytoplasm</keyword>
<dbReference type="PRINTS" id="PR00381">
    <property type="entry name" value="KINESINLIGHT"/>
</dbReference>
<evidence type="ECO:0000256" key="8">
    <source>
        <dbReference type="ARBA" id="ARBA00023175"/>
    </source>
</evidence>
<evidence type="ECO:0000256" key="11">
    <source>
        <dbReference type="SAM" id="SignalP"/>
    </source>
</evidence>
<keyword evidence="8" id="KW-0505">Motor protein</keyword>
<keyword evidence="6 10" id="KW-0802">TPR repeat</keyword>
<reference evidence="12 13" key="1">
    <citation type="submission" date="2018-12" db="EMBL/GenBank/DDBJ databases">
        <authorList>
            <person name="Yang Y."/>
        </authorList>
    </citation>
    <scope>NUCLEOTIDE SEQUENCE [LARGE SCALE GENOMIC DNA]</scope>
    <source>
        <strain evidence="12 13">L-25-5w-1</strain>
    </source>
</reference>
<dbReference type="GO" id="GO:0019894">
    <property type="term" value="F:kinesin binding"/>
    <property type="evidence" value="ECO:0007669"/>
    <property type="project" value="TreeGrafter"/>
</dbReference>
<evidence type="ECO:0000256" key="2">
    <source>
        <dbReference type="ARBA" id="ARBA00009622"/>
    </source>
</evidence>
<dbReference type="PANTHER" id="PTHR45783">
    <property type="entry name" value="KINESIN LIGHT CHAIN"/>
    <property type="match status" value="1"/>
</dbReference>
<keyword evidence="13" id="KW-1185">Reference proteome</keyword>
<dbReference type="GO" id="GO:0005737">
    <property type="term" value="C:cytoplasm"/>
    <property type="evidence" value="ECO:0007669"/>
    <property type="project" value="TreeGrafter"/>
</dbReference>
<keyword evidence="5" id="KW-0677">Repeat</keyword>
<dbReference type="Gene3D" id="1.25.40.10">
    <property type="entry name" value="Tetratricopeptide repeat domain"/>
    <property type="match status" value="2"/>
</dbReference>
<dbReference type="RefSeq" id="WP_148105282.1">
    <property type="nucleotide sequence ID" value="NZ_RXMA01000015.1"/>
</dbReference>
<dbReference type="GO" id="GO:0007018">
    <property type="term" value="P:microtubule-based movement"/>
    <property type="evidence" value="ECO:0007669"/>
    <property type="project" value="TreeGrafter"/>
</dbReference>
<dbReference type="InterPro" id="IPR011990">
    <property type="entry name" value="TPR-like_helical_dom_sf"/>
</dbReference>
<dbReference type="SUPFAM" id="SSF48452">
    <property type="entry name" value="TPR-like"/>
    <property type="match status" value="2"/>
</dbReference>
<name>A0A431VES9_9PROT</name>
<evidence type="ECO:0000256" key="10">
    <source>
        <dbReference type="PROSITE-ProRule" id="PRU00339"/>
    </source>
</evidence>
<comment type="caution">
    <text evidence="12">The sequence shown here is derived from an EMBL/GenBank/DDBJ whole genome shotgun (WGS) entry which is preliminary data.</text>
</comment>
<dbReference type="Pfam" id="PF13424">
    <property type="entry name" value="TPR_12"/>
    <property type="match status" value="2"/>
</dbReference>
<evidence type="ECO:0000256" key="4">
    <source>
        <dbReference type="ARBA" id="ARBA00022701"/>
    </source>
</evidence>
<evidence type="ECO:0000256" key="5">
    <source>
        <dbReference type="ARBA" id="ARBA00022737"/>
    </source>
</evidence>
<comment type="similarity">
    <text evidence="2">Belongs to the kinesin light chain family.</text>
</comment>
<dbReference type="AlphaFoldDB" id="A0A431VES9"/>
<dbReference type="EMBL" id="RXMA01000015">
    <property type="protein sequence ID" value="RTR18398.1"/>
    <property type="molecule type" value="Genomic_DNA"/>
</dbReference>